<dbReference type="InterPro" id="IPR055437">
    <property type="entry name" value="TMEM131L_Ig_5"/>
</dbReference>
<evidence type="ECO:0000256" key="3">
    <source>
        <dbReference type="ARBA" id="ARBA00022692"/>
    </source>
</evidence>
<feature type="region of interest" description="Disordered" evidence="7">
    <location>
        <begin position="978"/>
        <end position="1057"/>
    </location>
</feature>
<dbReference type="OrthoDB" id="168404at2759"/>
<feature type="region of interest" description="Disordered" evidence="7">
    <location>
        <begin position="940"/>
        <end position="960"/>
    </location>
</feature>
<evidence type="ECO:0000256" key="4">
    <source>
        <dbReference type="ARBA" id="ARBA00022729"/>
    </source>
</evidence>
<proteinExistence type="inferred from homology"/>
<dbReference type="KEGG" id="cqi:110718265"/>
<dbReference type="Pfam" id="PF12371">
    <property type="entry name" value="TMEM131_like_N"/>
    <property type="match status" value="1"/>
</dbReference>
<keyword evidence="5" id="KW-1133">Transmembrane helix</keyword>
<feature type="region of interest" description="Disordered" evidence="7">
    <location>
        <begin position="1074"/>
        <end position="1096"/>
    </location>
</feature>
<dbReference type="OMA" id="WRSHGTI"/>
<dbReference type="InterPro" id="IPR039877">
    <property type="entry name" value="TMEM131-like"/>
</dbReference>
<dbReference type="Pfam" id="PF24499">
    <property type="entry name" value="Ig_TMEM131L_4"/>
    <property type="match status" value="1"/>
</dbReference>
<dbReference type="AlphaFoldDB" id="A0A803KSE4"/>
<reference evidence="13" key="2">
    <citation type="submission" date="2021-03" db="UniProtKB">
        <authorList>
            <consortium name="EnsemblPlants"/>
        </authorList>
    </citation>
    <scope>IDENTIFICATION</scope>
</reference>
<evidence type="ECO:0000256" key="8">
    <source>
        <dbReference type="SAM" id="SignalP"/>
    </source>
</evidence>
<feature type="compositionally biased region" description="Basic residues" evidence="7">
    <location>
        <begin position="1007"/>
        <end position="1020"/>
    </location>
</feature>
<dbReference type="RefSeq" id="XP_021752792.1">
    <property type="nucleotide sequence ID" value="XM_021897100.1"/>
</dbReference>
<comment type="similarity">
    <text evidence="2">Belongs to the TMEM131 family.</text>
</comment>
<evidence type="ECO:0000256" key="2">
    <source>
        <dbReference type="ARBA" id="ARBA00006682"/>
    </source>
</evidence>
<keyword evidence="3" id="KW-0812">Transmembrane</keyword>
<feature type="compositionally biased region" description="Polar residues" evidence="7">
    <location>
        <begin position="1077"/>
        <end position="1087"/>
    </location>
</feature>
<dbReference type="Pfam" id="PF24474">
    <property type="entry name" value="DUF7579"/>
    <property type="match status" value="1"/>
</dbReference>
<evidence type="ECO:0000256" key="7">
    <source>
        <dbReference type="SAM" id="MobiDB-lite"/>
    </source>
</evidence>
<evidence type="ECO:0000313" key="14">
    <source>
        <dbReference type="Proteomes" id="UP000596660"/>
    </source>
</evidence>
<dbReference type="Gramene" id="AUR62001952-RA">
    <property type="protein sequence ID" value="AUR62001952-RA:cds"/>
    <property type="gene ID" value="AUR62001952"/>
</dbReference>
<accession>A0A803KSE4</accession>
<feature type="domain" description="TMEM131L fourth Ig-like" evidence="11">
    <location>
        <begin position="630"/>
        <end position="752"/>
    </location>
</feature>
<dbReference type="Pfam" id="PF24501">
    <property type="entry name" value="Ig_TMEM131L_5"/>
    <property type="match status" value="1"/>
</dbReference>
<evidence type="ECO:0000256" key="1">
    <source>
        <dbReference type="ARBA" id="ARBA00004479"/>
    </source>
</evidence>
<feature type="domain" description="Transmembrane protein 131-like N-terminal" evidence="9">
    <location>
        <begin position="193"/>
        <end position="276"/>
    </location>
</feature>
<evidence type="ECO:0000259" key="9">
    <source>
        <dbReference type="Pfam" id="PF12371"/>
    </source>
</evidence>
<evidence type="ECO:0000256" key="5">
    <source>
        <dbReference type="ARBA" id="ARBA00022989"/>
    </source>
</evidence>
<evidence type="ECO:0000259" key="12">
    <source>
        <dbReference type="Pfam" id="PF24501"/>
    </source>
</evidence>
<dbReference type="GeneID" id="110718265"/>
<feature type="chain" id="PRO_5031141104" description="Transmembrane protein 131-like N-terminal domain-containing protein" evidence="8">
    <location>
        <begin position="28"/>
        <end position="1142"/>
    </location>
</feature>
<organism evidence="13 14">
    <name type="scientific">Chenopodium quinoa</name>
    <name type="common">Quinoa</name>
    <dbReference type="NCBI Taxonomy" id="63459"/>
    <lineage>
        <taxon>Eukaryota</taxon>
        <taxon>Viridiplantae</taxon>
        <taxon>Streptophyta</taxon>
        <taxon>Embryophyta</taxon>
        <taxon>Tracheophyta</taxon>
        <taxon>Spermatophyta</taxon>
        <taxon>Magnoliopsida</taxon>
        <taxon>eudicotyledons</taxon>
        <taxon>Gunneridae</taxon>
        <taxon>Pentapetalae</taxon>
        <taxon>Caryophyllales</taxon>
        <taxon>Chenopodiaceae</taxon>
        <taxon>Chenopodioideae</taxon>
        <taxon>Atripliceae</taxon>
        <taxon>Chenopodium</taxon>
    </lineage>
</organism>
<gene>
    <name evidence="13" type="primary">LOC110718265</name>
</gene>
<dbReference type="GO" id="GO:0016020">
    <property type="term" value="C:membrane"/>
    <property type="evidence" value="ECO:0007669"/>
    <property type="project" value="UniProtKB-SubCell"/>
</dbReference>
<feature type="domain" description="TMEM131L fifth Ig-like" evidence="12">
    <location>
        <begin position="801"/>
        <end position="865"/>
    </location>
</feature>
<reference evidence="13" key="1">
    <citation type="journal article" date="2017" name="Nature">
        <title>The genome of Chenopodium quinoa.</title>
        <authorList>
            <person name="Jarvis D.E."/>
            <person name="Ho Y.S."/>
            <person name="Lightfoot D.J."/>
            <person name="Schmoeckel S.M."/>
            <person name="Li B."/>
            <person name="Borm T.J.A."/>
            <person name="Ohyanagi H."/>
            <person name="Mineta K."/>
            <person name="Michell C.T."/>
            <person name="Saber N."/>
            <person name="Kharbatia N.M."/>
            <person name="Rupper R.R."/>
            <person name="Sharp A.R."/>
            <person name="Dally N."/>
            <person name="Boughton B.A."/>
            <person name="Woo Y.H."/>
            <person name="Gao G."/>
            <person name="Schijlen E.G.W.M."/>
            <person name="Guo X."/>
            <person name="Momin A.A."/>
            <person name="Negrao S."/>
            <person name="Al-Babili S."/>
            <person name="Gehring C."/>
            <person name="Roessner U."/>
            <person name="Jung C."/>
            <person name="Murphy K."/>
            <person name="Arold S.T."/>
            <person name="Gojobori T."/>
            <person name="van der Linden C.G."/>
            <person name="van Loo E.N."/>
            <person name="Jellen E.N."/>
            <person name="Maughan P.J."/>
            <person name="Tester M."/>
        </authorList>
    </citation>
    <scope>NUCLEOTIDE SEQUENCE [LARGE SCALE GENOMIC DNA]</scope>
    <source>
        <strain evidence="13">cv. PI 614886</strain>
    </source>
</reference>
<feature type="signal peptide" evidence="8">
    <location>
        <begin position="1"/>
        <end position="27"/>
    </location>
</feature>
<protein>
    <recommendedName>
        <fullName evidence="15">Transmembrane protein 131-like N-terminal domain-containing protein</fullName>
    </recommendedName>
</protein>
<keyword evidence="4 8" id="KW-0732">Signal</keyword>
<keyword evidence="6" id="KW-0472">Membrane</keyword>
<dbReference type="PANTHER" id="PTHR22050">
    <property type="entry name" value="RW1 PROTEIN HOMOLOG"/>
    <property type="match status" value="1"/>
</dbReference>
<sequence>MVHPAYEFCIWVSVIVVFCATVCVAESEKCPREPLSNDACGSYSRYLSLDYGSGEQKMVPFNDDDGCRSELLHFFSVYSGVWSEAQCLKPGDLDINRIDSGAALRRQSIRSDGNVSRSSDGVVFRLSDGGSVTCSLNFLEFGHDKLTPIANGVGQTVLSSCSAHLLSQKETSFSLWSIDVDKYTSSDSSSPCVSIGPSLLNWGQNYLYHLSVASLTLKNTCNERVLKVYKPFTTDSQFFPFNFSEVVLGPGEVTSISFAYLPNELGLSSAEVILPTSLGGFLVVAKGSAVESPYKLRPLVGLDASSGEWLSGKLSISNPFDETIDLEEVTLLLSVFESSCSLLVESICRKQNPKAKTKYSFSSDKLLNGDTEQSDSMIMTVRPLANWLISPHKSQSVLEMAFSPDSEQKVVGAICMELFRPLKDEKDMLVIPFESELKKTEPWKDRASLLSVSMEAVGPCDTSETTISISVKNRALTLLKIVKINEAVDSRQILQIKYLEGLLLFPGTVSQIALVTYESSNFEYNSFLEIPGVSTSCKLEILVNDSTSPLLEVPCLNIFAICPRQQRKSSSHIFDIADLSNRKVPLTYSEKTPVLTKALDGAVKDDFFHEEWRTQSSISGLYLLDNHELLFPLLPIGKYYAKSITVRNPSRQPVIVQLILNSIEIVDNCKTCYGHQQTPSASSSTCNDSTRMSMCGFSVADSTVTEAFLHPNGTASLGPILFHPSDRCEWKSSAFIRNNLSGLEMLSLRGSGGSLSLVLLEGSELVQRLDFTMNYPLNLSNNEDAISGCRKPLLKKVSAFNAGDYPVNVKRIDVSGRECGLDGFVVHNCQGFSLKPGESLELGLSYLSDLSGPVVQRELELILDAGILVIPMQASIPPNSLNVCVDSFFWSPVKCCLAIGFVIIFLSLFRFKVPSESMDSSIEGEKRSIPVVRLTDKSSSTVSISQENRKGTKPAKTGHVKQVIIAEHTDRFVACRAENNPSSEHTNRPVKNACKPEVAQPDSLTIKTRKEKRRRSRKRHALIEVSSSQSGNSTPSSPLSPITTLSPPETCSPSPKKLQPNDCFSCEPLASARVPEMQSQNLNSTQEKPPGGSKKMESRAILLPYASCPRTHISPSRLAMEPHARAPGPKIHPQKQCNRRKM</sequence>
<dbReference type="InterPro" id="IPR055436">
    <property type="entry name" value="Ig_TMEM131L_4"/>
</dbReference>
<dbReference type="EnsemblPlants" id="AUR62001952-RA">
    <property type="protein sequence ID" value="AUR62001952-RA:cds"/>
    <property type="gene ID" value="AUR62001952"/>
</dbReference>
<feature type="compositionally biased region" description="Low complexity" evidence="7">
    <location>
        <begin position="1026"/>
        <end position="1048"/>
    </location>
</feature>
<feature type="region of interest" description="Disordered" evidence="7">
    <location>
        <begin position="1119"/>
        <end position="1142"/>
    </location>
</feature>
<keyword evidence="14" id="KW-1185">Reference proteome</keyword>
<dbReference type="PANTHER" id="PTHR22050:SF0">
    <property type="entry name" value="TRANSMEMBRANE PROTEIN 131 HOMOLOG"/>
    <property type="match status" value="1"/>
</dbReference>
<dbReference type="Proteomes" id="UP000596660">
    <property type="component" value="Unplaced"/>
</dbReference>
<dbReference type="InterPro" id="IPR022113">
    <property type="entry name" value="TMEM131L_N"/>
</dbReference>
<comment type="subcellular location">
    <subcellularLocation>
        <location evidence="1">Membrane</location>
        <topology evidence="1">Single-pass type I membrane protein</topology>
    </subcellularLocation>
</comment>
<evidence type="ECO:0000313" key="13">
    <source>
        <dbReference type="EnsemblPlants" id="AUR62001952-RA:cds"/>
    </source>
</evidence>
<name>A0A803KSE4_CHEQI</name>
<evidence type="ECO:0000256" key="6">
    <source>
        <dbReference type="ARBA" id="ARBA00023136"/>
    </source>
</evidence>
<evidence type="ECO:0008006" key="15">
    <source>
        <dbReference type="Google" id="ProtNLM"/>
    </source>
</evidence>
<evidence type="ECO:0000259" key="11">
    <source>
        <dbReference type="Pfam" id="PF24499"/>
    </source>
</evidence>
<dbReference type="InterPro" id="IPR056001">
    <property type="entry name" value="DUF7579"/>
</dbReference>
<feature type="domain" description="DUF7579" evidence="10">
    <location>
        <begin position="449"/>
        <end position="566"/>
    </location>
</feature>
<evidence type="ECO:0000259" key="10">
    <source>
        <dbReference type="Pfam" id="PF24474"/>
    </source>
</evidence>